<dbReference type="Proteomes" id="UP000672526">
    <property type="component" value="Unassembled WGS sequence"/>
</dbReference>
<dbReference type="RefSeq" id="WP_211612742.1">
    <property type="nucleotide sequence ID" value="NZ_CAJNBK010000010.1"/>
</dbReference>
<proteinExistence type="predicted"/>
<evidence type="ECO:0008006" key="3">
    <source>
        <dbReference type="Google" id="ProtNLM"/>
    </source>
</evidence>
<gene>
    <name evidence="1" type="ORF">R69888_03809</name>
</gene>
<dbReference type="EMBL" id="CAJNBK010000010">
    <property type="protein sequence ID" value="CAE6769937.1"/>
    <property type="molecule type" value="Genomic_DNA"/>
</dbReference>
<dbReference type="SUPFAM" id="SSF53335">
    <property type="entry name" value="S-adenosyl-L-methionine-dependent methyltransferases"/>
    <property type="match status" value="1"/>
</dbReference>
<dbReference type="Gene3D" id="3.40.50.150">
    <property type="entry name" value="Vaccinia Virus protein VP39"/>
    <property type="match status" value="1"/>
</dbReference>
<accession>A0ABM8RSS5</accession>
<keyword evidence="2" id="KW-1185">Reference proteome</keyword>
<dbReference type="Pfam" id="PF13578">
    <property type="entry name" value="Methyltransf_24"/>
    <property type="match status" value="1"/>
</dbReference>
<sequence length="210" mass="23486">MTPFQFTNSWFNQTARDVWDQLLPQFNPTKIIEIGSYEGASACYLIESLAQQRPIELHCVDTWEGGIEHQAGGVAQTDMTAVEARFRHNVELAAGRHPGRAEIVVHKGFSDDCLARMISDGKKGYFDFVYIDGSHQAPDVLCDAVLGFKLLRTGGVIAFDDYLWCEDPASGKDPLRCPKPAIDAFVNLNFRKLQVLSAPLYQLYVQKLSD</sequence>
<name>A0ABM8RSS5_9BURK</name>
<comment type="caution">
    <text evidence="1">The sequence shown here is derived from an EMBL/GenBank/DDBJ whole genome shotgun (WGS) entry which is preliminary data.</text>
</comment>
<protein>
    <recommendedName>
        <fullName evidence="3">Methyltransferase domain-containing protein</fullName>
    </recommendedName>
</protein>
<evidence type="ECO:0000313" key="1">
    <source>
        <dbReference type="EMBL" id="CAE6769937.1"/>
    </source>
</evidence>
<evidence type="ECO:0000313" key="2">
    <source>
        <dbReference type="Proteomes" id="UP000672526"/>
    </source>
</evidence>
<dbReference type="InterPro" id="IPR029063">
    <property type="entry name" value="SAM-dependent_MTases_sf"/>
</dbReference>
<organism evidence="1 2">
    <name type="scientific">Paraburkholderia haematera</name>
    <dbReference type="NCBI Taxonomy" id="2793077"/>
    <lineage>
        <taxon>Bacteria</taxon>
        <taxon>Pseudomonadati</taxon>
        <taxon>Pseudomonadota</taxon>
        <taxon>Betaproteobacteria</taxon>
        <taxon>Burkholderiales</taxon>
        <taxon>Burkholderiaceae</taxon>
        <taxon>Paraburkholderia</taxon>
    </lineage>
</organism>
<reference evidence="1 2" key="1">
    <citation type="submission" date="2021-02" db="EMBL/GenBank/DDBJ databases">
        <authorList>
            <person name="Vanwijnsberghe S."/>
        </authorList>
    </citation>
    <scope>NUCLEOTIDE SEQUENCE [LARGE SCALE GENOMIC DNA]</scope>
    <source>
        <strain evidence="1 2">LMG 31837</strain>
    </source>
</reference>